<keyword evidence="7" id="KW-1185">Reference proteome</keyword>
<dbReference type="Pfam" id="PF01923">
    <property type="entry name" value="Cob_adeno_trans"/>
    <property type="match status" value="1"/>
</dbReference>
<dbReference type="EC" id="2.5.1.17" evidence="4"/>
<evidence type="ECO:0000313" key="7">
    <source>
        <dbReference type="Proteomes" id="UP000002382"/>
    </source>
</evidence>
<organism evidence="6 7">
    <name type="scientific">Kosmotoga olearia (strain ATCC BAA-1733 / DSM 21960 / TBF 19.5.1)</name>
    <dbReference type="NCBI Taxonomy" id="521045"/>
    <lineage>
        <taxon>Bacteria</taxon>
        <taxon>Thermotogati</taxon>
        <taxon>Thermotogota</taxon>
        <taxon>Thermotogae</taxon>
        <taxon>Kosmotogales</taxon>
        <taxon>Kosmotogaceae</taxon>
        <taxon>Kosmotoga</taxon>
    </lineage>
</organism>
<comment type="catalytic activity">
    <reaction evidence="4">
        <text>2 cob(II)alamin + reduced [electron-transfer flavoprotein] + 2 ATP = 2 adenosylcob(III)alamin + 2 triphosphate + oxidized [electron-transfer flavoprotein] + 3 H(+)</text>
        <dbReference type="Rhea" id="RHEA:28671"/>
        <dbReference type="Rhea" id="RHEA-COMP:10685"/>
        <dbReference type="Rhea" id="RHEA-COMP:10686"/>
        <dbReference type="ChEBI" id="CHEBI:15378"/>
        <dbReference type="ChEBI" id="CHEBI:16304"/>
        <dbReference type="ChEBI" id="CHEBI:18036"/>
        <dbReference type="ChEBI" id="CHEBI:18408"/>
        <dbReference type="ChEBI" id="CHEBI:30616"/>
        <dbReference type="ChEBI" id="CHEBI:57692"/>
        <dbReference type="ChEBI" id="CHEBI:58307"/>
        <dbReference type="EC" id="2.5.1.17"/>
    </reaction>
</comment>
<gene>
    <name evidence="6" type="ordered locus">Kole_0446</name>
</gene>
<dbReference type="SUPFAM" id="SSF89028">
    <property type="entry name" value="Cobalamin adenosyltransferase-like"/>
    <property type="match status" value="1"/>
</dbReference>
<comment type="catalytic activity">
    <reaction evidence="4">
        <text>2 cob(II)yrinate a,c diamide + reduced [electron-transfer flavoprotein] + 2 ATP = 2 adenosylcob(III)yrinate a,c-diamide + 2 triphosphate + oxidized [electron-transfer flavoprotein] + 3 H(+)</text>
        <dbReference type="Rhea" id="RHEA:11528"/>
        <dbReference type="Rhea" id="RHEA-COMP:10685"/>
        <dbReference type="Rhea" id="RHEA-COMP:10686"/>
        <dbReference type="ChEBI" id="CHEBI:15378"/>
        <dbReference type="ChEBI" id="CHEBI:18036"/>
        <dbReference type="ChEBI" id="CHEBI:30616"/>
        <dbReference type="ChEBI" id="CHEBI:57692"/>
        <dbReference type="ChEBI" id="CHEBI:58307"/>
        <dbReference type="ChEBI" id="CHEBI:58503"/>
        <dbReference type="ChEBI" id="CHEBI:58537"/>
        <dbReference type="EC" id="2.5.1.17"/>
    </reaction>
</comment>
<dbReference type="InterPro" id="IPR036451">
    <property type="entry name" value="CblAdoTrfase-like_sf"/>
</dbReference>
<dbReference type="HOGENOM" id="CLU_083486_0_1_0"/>
<feature type="domain" description="Cobalamin adenosyltransferase-like" evidence="5">
    <location>
        <begin position="3"/>
        <end position="162"/>
    </location>
</feature>
<dbReference type="Gene3D" id="1.20.1200.10">
    <property type="entry name" value="Cobalamin adenosyltransferase-like"/>
    <property type="match status" value="1"/>
</dbReference>
<keyword evidence="2 4" id="KW-0547">Nucleotide-binding</keyword>
<accession>C5CE61</accession>
<dbReference type="InterPro" id="IPR029499">
    <property type="entry name" value="PduO-typ"/>
</dbReference>
<dbReference type="STRING" id="521045.Kole_0446"/>
<dbReference type="UniPathway" id="UPA00148">
    <property type="reaction ID" value="UER00233"/>
</dbReference>
<dbReference type="eggNOG" id="COG2096">
    <property type="taxonomic scope" value="Bacteria"/>
</dbReference>
<reference evidence="6 7" key="2">
    <citation type="journal article" date="2011" name="J. Bacteriol.">
        <title>Genome Sequence of Kosmotoga olearia Strain TBF 19.5.1, a Thermophilic Bacterium with a Wide Growth Temperature Range, Isolated from the Troll B Oil Platform in the North Sea.</title>
        <authorList>
            <person name="Swithers K.S."/>
            <person name="Dipippo J.L."/>
            <person name="Bruce D.C."/>
            <person name="Detter C."/>
            <person name="Tapia R."/>
            <person name="Han S."/>
            <person name="Goodwin L.A."/>
            <person name="Han J."/>
            <person name="Woyke T."/>
            <person name="Pitluck S."/>
            <person name="Pennacchio L."/>
            <person name="Nolan M."/>
            <person name="Mikhailova N."/>
            <person name="Land M.L."/>
            <person name="Nesbo C.L."/>
            <person name="Gogarten J.P."/>
            <person name="Noll K.M."/>
        </authorList>
    </citation>
    <scope>NUCLEOTIDE SEQUENCE [LARGE SCALE GENOMIC DNA]</scope>
    <source>
        <strain evidence="7">ATCC BAA-1733 / DSM 21960 / TBF 19.5.1</strain>
    </source>
</reference>
<evidence type="ECO:0000256" key="3">
    <source>
        <dbReference type="ARBA" id="ARBA00022840"/>
    </source>
</evidence>
<dbReference type="GO" id="GO:0008817">
    <property type="term" value="F:corrinoid adenosyltransferase activity"/>
    <property type="evidence" value="ECO:0007669"/>
    <property type="project" value="UniProtKB-UniRule"/>
</dbReference>
<keyword evidence="4" id="KW-0169">Cobalamin biosynthesis</keyword>
<dbReference type="PANTHER" id="PTHR12213:SF0">
    <property type="entry name" value="CORRINOID ADENOSYLTRANSFERASE MMAB"/>
    <property type="match status" value="1"/>
</dbReference>
<dbReference type="KEGG" id="kol:Kole_0446"/>
<sequence length="174" mass="19934">MSISTGGGDKGETSLWSGERVSKDDLRVEAYGTIDELNSHIGEARHYCKSKETKELLLRIQNDLFKVAGQLASKGKLFIEPITETDVQWLTEKVHHYEKIIKLKGFVISGTTIQSAKLDICRTVARRAERRIVSLCKTEEIANELLKYMNRLSDFLFILARFEEHLEGKLTYKR</sequence>
<dbReference type="InterPro" id="IPR016030">
    <property type="entry name" value="CblAdoTrfase-like"/>
</dbReference>
<dbReference type="GO" id="GO:0009236">
    <property type="term" value="P:cobalamin biosynthetic process"/>
    <property type="evidence" value="ECO:0007669"/>
    <property type="project" value="UniProtKB-UniRule"/>
</dbReference>
<dbReference type="NCBIfam" id="TIGR00636">
    <property type="entry name" value="PduO_Nterm"/>
    <property type="match status" value="1"/>
</dbReference>
<evidence type="ECO:0000256" key="4">
    <source>
        <dbReference type="RuleBase" id="RU366026"/>
    </source>
</evidence>
<dbReference type="AlphaFoldDB" id="C5CE61"/>
<evidence type="ECO:0000256" key="1">
    <source>
        <dbReference type="ARBA" id="ARBA00022679"/>
    </source>
</evidence>
<dbReference type="GO" id="GO:0005524">
    <property type="term" value="F:ATP binding"/>
    <property type="evidence" value="ECO:0007669"/>
    <property type="project" value="UniProtKB-UniRule"/>
</dbReference>
<keyword evidence="3 4" id="KW-0067">ATP-binding</keyword>
<dbReference type="EMBL" id="CP001634">
    <property type="protein sequence ID" value="ACR79169.1"/>
    <property type="molecule type" value="Genomic_DNA"/>
</dbReference>
<evidence type="ECO:0000313" key="6">
    <source>
        <dbReference type="EMBL" id="ACR79169.1"/>
    </source>
</evidence>
<dbReference type="OrthoDB" id="9778896at2"/>
<dbReference type="RefSeq" id="WP_012744956.1">
    <property type="nucleotide sequence ID" value="NC_012785.1"/>
</dbReference>
<protein>
    <recommendedName>
        <fullName evidence="4">Corrinoid adenosyltransferase</fullName>
        <ecNumber evidence="4">2.5.1.17</ecNumber>
    </recommendedName>
    <alternativeName>
        <fullName evidence="4">Cob(II)alamin adenosyltransferase</fullName>
    </alternativeName>
    <alternativeName>
        <fullName evidence="4">Cob(II)yrinic acid a,c-diamide adenosyltransferase</fullName>
    </alternativeName>
    <alternativeName>
        <fullName evidence="4">Cobinamide/cobalamin adenosyltransferase</fullName>
    </alternativeName>
</protein>
<comment type="similarity">
    <text evidence="4">Belongs to the Cob(I)alamin adenosyltransferase family.</text>
</comment>
<comment type="pathway">
    <text evidence="4">Cofactor biosynthesis; adenosylcobalamin biosynthesis; adenosylcobalamin from cob(II)yrinate a,c-diamide: step 2/7.</text>
</comment>
<proteinExistence type="inferred from homology"/>
<keyword evidence="1 4" id="KW-0808">Transferase</keyword>
<dbReference type="PANTHER" id="PTHR12213">
    <property type="entry name" value="CORRINOID ADENOSYLTRANSFERASE"/>
    <property type="match status" value="1"/>
</dbReference>
<dbReference type="Proteomes" id="UP000002382">
    <property type="component" value="Chromosome"/>
</dbReference>
<reference evidence="6 7" key="1">
    <citation type="submission" date="2009-06" db="EMBL/GenBank/DDBJ databases">
        <title>Complete sequence of Thermotogales bacterium TBF 19.5.1.</title>
        <authorList>
            <consortium name="US DOE Joint Genome Institute"/>
            <person name="Lucas S."/>
            <person name="Copeland A."/>
            <person name="Lapidus A."/>
            <person name="Glavina del Rio T."/>
            <person name="Tice H."/>
            <person name="Bruce D."/>
            <person name="Goodwin L."/>
            <person name="Pitluck S."/>
            <person name="Chertkov O."/>
            <person name="Brettin T."/>
            <person name="Detter J.C."/>
            <person name="Han C."/>
            <person name="Schmutz J."/>
            <person name="Larimer F."/>
            <person name="Land M."/>
            <person name="Hauser L."/>
            <person name="Kyrpides N."/>
            <person name="Ovchinnikova G."/>
            <person name="Noll K."/>
        </authorList>
    </citation>
    <scope>NUCLEOTIDE SEQUENCE [LARGE SCALE GENOMIC DNA]</scope>
    <source>
        <strain evidence="7">ATCC BAA-1733 / DSM 21960 / TBF 19.5.1</strain>
    </source>
</reference>
<name>C5CE61_KOSOT</name>
<evidence type="ECO:0000259" key="5">
    <source>
        <dbReference type="Pfam" id="PF01923"/>
    </source>
</evidence>
<evidence type="ECO:0000256" key="2">
    <source>
        <dbReference type="ARBA" id="ARBA00022741"/>
    </source>
</evidence>